<dbReference type="EMBL" id="HG792022">
    <property type="protein sequence ID" value="CDM38059.1"/>
    <property type="molecule type" value="Genomic_DNA"/>
</dbReference>
<keyword evidence="2" id="KW-1185">Reference proteome</keyword>
<dbReference type="Proteomes" id="UP000030686">
    <property type="component" value="Unassembled WGS sequence"/>
</dbReference>
<evidence type="ECO:0000313" key="1">
    <source>
        <dbReference type="EMBL" id="CDM38059.1"/>
    </source>
</evidence>
<dbReference type="AlphaFoldDB" id="W6QV98"/>
<gene>
    <name evidence="1" type="ORF">PROQFM164_S08g000110</name>
</gene>
<reference evidence="1" key="1">
    <citation type="journal article" date="2014" name="Nat. Commun.">
        <title>Multiple recent horizontal transfers of a large genomic region in cheese making fungi.</title>
        <authorList>
            <person name="Cheeseman K."/>
            <person name="Ropars J."/>
            <person name="Renault P."/>
            <person name="Dupont J."/>
            <person name="Gouzy J."/>
            <person name="Branca A."/>
            <person name="Abraham A.L."/>
            <person name="Ceppi M."/>
            <person name="Conseiller E."/>
            <person name="Debuchy R."/>
            <person name="Malagnac F."/>
            <person name="Goarin A."/>
            <person name="Silar P."/>
            <person name="Lacoste S."/>
            <person name="Sallet E."/>
            <person name="Bensimon A."/>
            <person name="Giraud T."/>
            <person name="Brygoo Y."/>
        </authorList>
    </citation>
    <scope>NUCLEOTIDE SEQUENCE [LARGE SCALE GENOMIC DNA]</scope>
    <source>
        <strain evidence="1">FM164</strain>
    </source>
</reference>
<evidence type="ECO:0000313" key="2">
    <source>
        <dbReference type="Proteomes" id="UP000030686"/>
    </source>
</evidence>
<proteinExistence type="predicted"/>
<dbReference type="OrthoDB" id="10469527at2759"/>
<name>W6QV98_PENRF</name>
<organism evidence="1 2">
    <name type="scientific">Penicillium roqueforti (strain FM164)</name>
    <dbReference type="NCBI Taxonomy" id="1365484"/>
    <lineage>
        <taxon>Eukaryota</taxon>
        <taxon>Fungi</taxon>
        <taxon>Dikarya</taxon>
        <taxon>Ascomycota</taxon>
        <taxon>Pezizomycotina</taxon>
        <taxon>Eurotiomycetes</taxon>
        <taxon>Eurotiomycetidae</taxon>
        <taxon>Eurotiales</taxon>
        <taxon>Aspergillaceae</taxon>
        <taxon>Penicillium</taxon>
    </lineage>
</organism>
<accession>W6QV98</accession>
<protein>
    <submittedName>
        <fullName evidence="1">Uncharacterized protein</fullName>
    </submittedName>
</protein>
<sequence length="69" mass="7617">MRVAKCNIWHRQAMSGSFWKAVETSSDDMDVVAASGTPRSRVYELASRPSSQSFSSLLTQLLSILTPLL</sequence>